<evidence type="ECO:0000256" key="1">
    <source>
        <dbReference type="SAM" id="MobiDB-lite"/>
    </source>
</evidence>
<sequence>MTVSDSSFAYSPFEETQEPFSSSTSRLGESSGDDSGYHHKIAESALESASAFSYSAEACTTINSATATGGVAATTSTGSTDINSCAEDYYSGAGRKSFSGDAMHQRYSRYHEMSENSCSYNINTDRSIVNSQMKHISGCGSGDTASFHTIRFTKEATRDQIDALCQEIAFKYGQTYFLSNAQLAITLMPPEYIDSLACHPLVEYVEISGQACHK</sequence>
<protein>
    <submittedName>
        <fullName evidence="2">Uncharacterized protein</fullName>
    </submittedName>
</protein>
<dbReference type="AlphaFoldDB" id="A0A9W8DU69"/>
<comment type="caution">
    <text evidence="2">The sequence shown here is derived from an EMBL/GenBank/DDBJ whole genome shotgun (WGS) entry which is preliminary data.</text>
</comment>
<reference evidence="2" key="1">
    <citation type="submission" date="2022-07" db="EMBL/GenBank/DDBJ databases">
        <title>Phylogenomic reconstructions and comparative analyses of Kickxellomycotina fungi.</title>
        <authorList>
            <person name="Reynolds N.K."/>
            <person name="Stajich J.E."/>
            <person name="Barry K."/>
            <person name="Grigoriev I.V."/>
            <person name="Crous P."/>
            <person name="Smith M.E."/>
        </authorList>
    </citation>
    <scope>NUCLEOTIDE SEQUENCE</scope>
    <source>
        <strain evidence="2">NBRC 100468</strain>
    </source>
</reference>
<keyword evidence="3" id="KW-1185">Reference proteome</keyword>
<dbReference type="EMBL" id="JANBPU010000036">
    <property type="protein sequence ID" value="KAJ1918871.1"/>
    <property type="molecule type" value="Genomic_DNA"/>
</dbReference>
<proteinExistence type="predicted"/>
<organism evidence="2 3">
    <name type="scientific">Mycoemilia scoparia</name>
    <dbReference type="NCBI Taxonomy" id="417184"/>
    <lineage>
        <taxon>Eukaryota</taxon>
        <taxon>Fungi</taxon>
        <taxon>Fungi incertae sedis</taxon>
        <taxon>Zoopagomycota</taxon>
        <taxon>Kickxellomycotina</taxon>
        <taxon>Kickxellomycetes</taxon>
        <taxon>Kickxellales</taxon>
        <taxon>Kickxellaceae</taxon>
        <taxon>Mycoemilia</taxon>
    </lineage>
</organism>
<gene>
    <name evidence="2" type="ORF">H4219_002321</name>
</gene>
<evidence type="ECO:0000313" key="2">
    <source>
        <dbReference type="EMBL" id="KAJ1918871.1"/>
    </source>
</evidence>
<name>A0A9W8DU69_9FUNG</name>
<feature type="compositionally biased region" description="Low complexity" evidence="1">
    <location>
        <begin position="21"/>
        <end position="30"/>
    </location>
</feature>
<feature type="region of interest" description="Disordered" evidence="1">
    <location>
        <begin position="1"/>
        <end position="36"/>
    </location>
</feature>
<accession>A0A9W8DU69</accession>
<evidence type="ECO:0000313" key="3">
    <source>
        <dbReference type="Proteomes" id="UP001150538"/>
    </source>
</evidence>
<dbReference type="Proteomes" id="UP001150538">
    <property type="component" value="Unassembled WGS sequence"/>
</dbReference>